<evidence type="ECO:0000313" key="2">
    <source>
        <dbReference type="Proteomes" id="UP000823388"/>
    </source>
</evidence>
<proteinExistence type="predicted"/>
<gene>
    <name evidence="1" type="ORF">PVAP13_7KG127200</name>
</gene>
<dbReference type="AlphaFoldDB" id="A0A8T0Q9H3"/>
<name>A0A8T0Q9H3_PANVG</name>
<dbReference type="EMBL" id="CM029049">
    <property type="protein sequence ID" value="KAG2571501.1"/>
    <property type="molecule type" value="Genomic_DNA"/>
</dbReference>
<keyword evidence="2" id="KW-1185">Reference proteome</keyword>
<reference evidence="1" key="1">
    <citation type="submission" date="2020-05" db="EMBL/GenBank/DDBJ databases">
        <title>WGS assembly of Panicum virgatum.</title>
        <authorList>
            <person name="Lovell J.T."/>
            <person name="Jenkins J."/>
            <person name="Shu S."/>
            <person name="Juenger T.E."/>
            <person name="Schmutz J."/>
        </authorList>
    </citation>
    <scope>NUCLEOTIDE SEQUENCE</scope>
    <source>
        <strain evidence="1">AP13</strain>
    </source>
</reference>
<dbReference type="Proteomes" id="UP000823388">
    <property type="component" value="Chromosome 7K"/>
</dbReference>
<sequence>MIRSLPPPPLSLLAPSIRFGWDLAGTGCLIELSVWILLSLVGLGCWCGCPGGGHGFGIGERRAGRDRRIEGAYPPSIAVRSNHSTCCDFGRLQFALAQSCSPQMLVISP</sequence>
<protein>
    <submittedName>
        <fullName evidence="1">Uncharacterized protein</fullName>
    </submittedName>
</protein>
<organism evidence="1 2">
    <name type="scientific">Panicum virgatum</name>
    <name type="common">Blackwell switchgrass</name>
    <dbReference type="NCBI Taxonomy" id="38727"/>
    <lineage>
        <taxon>Eukaryota</taxon>
        <taxon>Viridiplantae</taxon>
        <taxon>Streptophyta</taxon>
        <taxon>Embryophyta</taxon>
        <taxon>Tracheophyta</taxon>
        <taxon>Spermatophyta</taxon>
        <taxon>Magnoliopsida</taxon>
        <taxon>Liliopsida</taxon>
        <taxon>Poales</taxon>
        <taxon>Poaceae</taxon>
        <taxon>PACMAD clade</taxon>
        <taxon>Panicoideae</taxon>
        <taxon>Panicodae</taxon>
        <taxon>Paniceae</taxon>
        <taxon>Panicinae</taxon>
        <taxon>Panicum</taxon>
        <taxon>Panicum sect. Hiantes</taxon>
    </lineage>
</organism>
<accession>A0A8T0Q9H3</accession>
<comment type="caution">
    <text evidence="1">The sequence shown here is derived from an EMBL/GenBank/DDBJ whole genome shotgun (WGS) entry which is preliminary data.</text>
</comment>
<evidence type="ECO:0000313" key="1">
    <source>
        <dbReference type="EMBL" id="KAG2571501.1"/>
    </source>
</evidence>